<gene>
    <name evidence="2" type="ORF">E4191_15965</name>
</gene>
<sequence>MSRLRVLVLAESCNPDWPSLPVVGYKYARALGQVVDMTLVTHIRNRENIEMTGEMTGSIHYIDNEWLAAPMYRLASRLRGGSEVAWSTNQIMAYPPYLFFERQTWSRFRKDMKAGAFDLVHRITPMSPTLPSWIAGRGNLPFVIGPLNGNLDWPTQFAEEQKRERERLRKLRDLYKFLPYARRTYRRASAVLAAFEHTVRDLSDADPDRVIPMPEIGFDPQIFYAEGRRPAFSGSAPYRFLYAGRLVPYKLPEVAIRAFISSHLLRLHRLHIVGDGPELGRLQKLVVSAGAENQVFFEGRKTQSDVAQSMRDCDAFVFPSIRELGAGVVIEAMASGIPCIVAEYGAPADLAAKGRGIRIPLASREEMIITCRQKMEACVQGNEDIQAITERAKTYATTLYKWERKAAYTLEIYRTVLEKRSLKGLKDYL</sequence>
<evidence type="ECO:0000313" key="2">
    <source>
        <dbReference type="EMBL" id="QDA35671.1"/>
    </source>
</evidence>
<feature type="domain" description="Glycosyl transferase family 1" evidence="1">
    <location>
        <begin position="237"/>
        <end position="355"/>
    </location>
</feature>
<dbReference type="KEGG" id="plia:E4191_15965"/>
<keyword evidence="2" id="KW-0614">Plasmid</keyword>
<reference evidence="3" key="1">
    <citation type="submission" date="2019-05" db="EMBL/GenBank/DDBJ databases">
        <title>Tamlana fucoidanivorans sp. nov., isolated from the surface of algae collected from Fujian province in China.</title>
        <authorList>
            <person name="Li J."/>
        </authorList>
    </citation>
    <scope>NUCLEOTIDE SEQUENCE [LARGE SCALE GENOMIC DNA]</scope>
    <source>
        <strain evidence="3">2251</strain>
        <plasmid evidence="3">unnamed10</plasmid>
    </source>
</reference>
<dbReference type="Proteomes" id="UP000296374">
    <property type="component" value="Plasmid unnamed10"/>
</dbReference>
<evidence type="ECO:0000313" key="3">
    <source>
        <dbReference type="Proteomes" id="UP000296374"/>
    </source>
</evidence>
<dbReference type="GO" id="GO:0016758">
    <property type="term" value="F:hexosyltransferase activity"/>
    <property type="evidence" value="ECO:0007669"/>
    <property type="project" value="TreeGrafter"/>
</dbReference>
<organism evidence="2 3">
    <name type="scientific">Paracoccus liaowanqingii</name>
    <dbReference type="NCBI Taxonomy" id="2560053"/>
    <lineage>
        <taxon>Bacteria</taxon>
        <taxon>Pseudomonadati</taxon>
        <taxon>Pseudomonadota</taxon>
        <taxon>Alphaproteobacteria</taxon>
        <taxon>Rhodobacterales</taxon>
        <taxon>Paracoccaceae</taxon>
        <taxon>Paracoccus</taxon>
    </lineage>
</organism>
<evidence type="ECO:0000259" key="1">
    <source>
        <dbReference type="Pfam" id="PF00534"/>
    </source>
</evidence>
<dbReference type="Gene3D" id="3.40.50.2000">
    <property type="entry name" value="Glycogen Phosphorylase B"/>
    <property type="match status" value="2"/>
</dbReference>
<keyword evidence="2" id="KW-0808">Transferase</keyword>
<dbReference type="SUPFAM" id="SSF53756">
    <property type="entry name" value="UDP-Glycosyltransferase/glycogen phosphorylase"/>
    <property type="match status" value="1"/>
</dbReference>
<dbReference type="AlphaFoldDB" id="A0A4Y5SQA6"/>
<dbReference type="InterPro" id="IPR001296">
    <property type="entry name" value="Glyco_trans_1"/>
</dbReference>
<dbReference type="RefSeq" id="WP_139615502.1">
    <property type="nucleotide sequence ID" value="NZ_CP040757.1"/>
</dbReference>
<dbReference type="PANTHER" id="PTHR45947">
    <property type="entry name" value="SULFOQUINOVOSYL TRANSFERASE SQD2"/>
    <property type="match status" value="1"/>
</dbReference>
<dbReference type="EMBL" id="CP040757">
    <property type="protein sequence ID" value="QDA35671.1"/>
    <property type="molecule type" value="Genomic_DNA"/>
</dbReference>
<proteinExistence type="predicted"/>
<protein>
    <submittedName>
        <fullName evidence="2">Glycosyltransferase</fullName>
    </submittedName>
</protein>
<dbReference type="Pfam" id="PF00534">
    <property type="entry name" value="Glycos_transf_1"/>
    <property type="match status" value="1"/>
</dbReference>
<geneLocation type="plasmid" evidence="2 3">
    <name>unnamed10</name>
</geneLocation>
<dbReference type="PANTHER" id="PTHR45947:SF3">
    <property type="entry name" value="SULFOQUINOVOSYL TRANSFERASE SQD2"/>
    <property type="match status" value="1"/>
</dbReference>
<accession>A0A4Y5SQA6</accession>
<name>A0A4Y5SQA6_9RHOB</name>
<dbReference type="InterPro" id="IPR050194">
    <property type="entry name" value="Glycosyltransferase_grp1"/>
</dbReference>